<dbReference type="AlphaFoldDB" id="A0A225W7R3"/>
<dbReference type="EMBL" id="NBNE01001535">
    <property type="protein sequence ID" value="OWZ13622.1"/>
    <property type="molecule type" value="Genomic_DNA"/>
</dbReference>
<organism evidence="1 2">
    <name type="scientific">Phytophthora megakarya</name>
    <dbReference type="NCBI Taxonomy" id="4795"/>
    <lineage>
        <taxon>Eukaryota</taxon>
        <taxon>Sar</taxon>
        <taxon>Stramenopiles</taxon>
        <taxon>Oomycota</taxon>
        <taxon>Peronosporomycetes</taxon>
        <taxon>Peronosporales</taxon>
        <taxon>Peronosporaceae</taxon>
        <taxon>Phytophthora</taxon>
    </lineage>
</organism>
<protein>
    <submittedName>
        <fullName evidence="1">Uncharacterized protein</fullName>
    </submittedName>
</protein>
<reference evidence="2" key="1">
    <citation type="submission" date="2017-03" db="EMBL/GenBank/DDBJ databases">
        <title>Phytopthora megakarya and P. palmivora, two closely related causual agents of cacao black pod achieved similar genome size and gene model numbers by different mechanisms.</title>
        <authorList>
            <person name="Ali S."/>
            <person name="Shao J."/>
            <person name="Larry D.J."/>
            <person name="Kronmiller B."/>
            <person name="Shen D."/>
            <person name="Strem M.D."/>
            <person name="Melnick R.L."/>
            <person name="Guiltinan M.J."/>
            <person name="Tyler B.M."/>
            <person name="Meinhardt L.W."/>
            <person name="Bailey B.A."/>
        </authorList>
    </citation>
    <scope>NUCLEOTIDE SEQUENCE [LARGE SCALE GENOMIC DNA]</scope>
    <source>
        <strain evidence="2">zdho120</strain>
    </source>
</reference>
<proteinExistence type="predicted"/>
<evidence type="ECO:0000313" key="2">
    <source>
        <dbReference type="Proteomes" id="UP000198211"/>
    </source>
</evidence>
<comment type="caution">
    <text evidence="1">The sequence shown here is derived from an EMBL/GenBank/DDBJ whole genome shotgun (WGS) entry which is preliminary data.</text>
</comment>
<accession>A0A225W7R3</accession>
<name>A0A225W7R3_9STRA</name>
<evidence type="ECO:0000313" key="1">
    <source>
        <dbReference type="EMBL" id="OWZ13622.1"/>
    </source>
</evidence>
<keyword evidence="2" id="KW-1185">Reference proteome</keyword>
<dbReference type="Proteomes" id="UP000198211">
    <property type="component" value="Unassembled WGS sequence"/>
</dbReference>
<gene>
    <name evidence="1" type="ORF">PHMEG_00013028</name>
</gene>
<sequence>EGASSVSTNDPDRVSAVETKRLVQQAMDAFSFCPQFSYPDLQCVDSNLVSMFSRPVLKSAVESNQGKYLPPYPLIADIYLAKNNVVSHGSLTAAWITHTALYSSLCGLMMKQCVVKKIVRMDHSIKSRKRLKNWEGNGRRENLVDAKMSLLLQNKIGRIIGTCLMSSKIIEETMQLLTEVKEQFQPSGDCFLVSENAFAVANVDQQVKRLREFQLQRRHFDDRELQPLRSHLQTLQE</sequence>
<feature type="non-terminal residue" evidence="1">
    <location>
        <position position="1"/>
    </location>
</feature>